<feature type="region of interest" description="Disordered" evidence="1">
    <location>
        <begin position="50"/>
        <end position="73"/>
    </location>
</feature>
<reference evidence="2 3" key="1">
    <citation type="journal article" date="2021" name="Commun. Biol.">
        <title>The genome of Shorea leprosula (Dipterocarpaceae) highlights the ecological relevance of drought in aseasonal tropical rainforests.</title>
        <authorList>
            <person name="Ng K.K.S."/>
            <person name="Kobayashi M.J."/>
            <person name="Fawcett J.A."/>
            <person name="Hatakeyama M."/>
            <person name="Paape T."/>
            <person name="Ng C.H."/>
            <person name="Ang C.C."/>
            <person name="Tnah L.H."/>
            <person name="Lee C.T."/>
            <person name="Nishiyama T."/>
            <person name="Sese J."/>
            <person name="O'Brien M.J."/>
            <person name="Copetti D."/>
            <person name="Mohd Noor M.I."/>
            <person name="Ong R.C."/>
            <person name="Putra M."/>
            <person name="Sireger I.Z."/>
            <person name="Indrioko S."/>
            <person name="Kosugi Y."/>
            <person name="Izuno A."/>
            <person name="Isagi Y."/>
            <person name="Lee S.L."/>
            <person name="Shimizu K.K."/>
        </authorList>
    </citation>
    <scope>NUCLEOTIDE SEQUENCE [LARGE SCALE GENOMIC DNA]</scope>
    <source>
        <strain evidence="2">214</strain>
    </source>
</reference>
<proteinExistence type="predicted"/>
<keyword evidence="3" id="KW-1185">Reference proteome</keyword>
<organism evidence="2 3">
    <name type="scientific">Rubroshorea leprosula</name>
    <dbReference type="NCBI Taxonomy" id="152421"/>
    <lineage>
        <taxon>Eukaryota</taxon>
        <taxon>Viridiplantae</taxon>
        <taxon>Streptophyta</taxon>
        <taxon>Embryophyta</taxon>
        <taxon>Tracheophyta</taxon>
        <taxon>Spermatophyta</taxon>
        <taxon>Magnoliopsida</taxon>
        <taxon>eudicotyledons</taxon>
        <taxon>Gunneridae</taxon>
        <taxon>Pentapetalae</taxon>
        <taxon>rosids</taxon>
        <taxon>malvids</taxon>
        <taxon>Malvales</taxon>
        <taxon>Dipterocarpaceae</taxon>
        <taxon>Rubroshorea</taxon>
    </lineage>
</organism>
<evidence type="ECO:0000313" key="2">
    <source>
        <dbReference type="EMBL" id="GKV11498.1"/>
    </source>
</evidence>
<dbReference type="AlphaFoldDB" id="A0AAV5JA54"/>
<comment type="caution">
    <text evidence="2">The sequence shown here is derived from an EMBL/GenBank/DDBJ whole genome shotgun (WGS) entry which is preliminary data.</text>
</comment>
<evidence type="ECO:0000313" key="3">
    <source>
        <dbReference type="Proteomes" id="UP001054252"/>
    </source>
</evidence>
<dbReference type="EMBL" id="BPVZ01000034">
    <property type="protein sequence ID" value="GKV11498.1"/>
    <property type="molecule type" value="Genomic_DNA"/>
</dbReference>
<dbReference type="Proteomes" id="UP001054252">
    <property type="component" value="Unassembled WGS sequence"/>
</dbReference>
<evidence type="ECO:0000256" key="1">
    <source>
        <dbReference type="SAM" id="MobiDB-lite"/>
    </source>
</evidence>
<name>A0AAV5JA54_9ROSI</name>
<accession>A0AAV5JA54</accession>
<gene>
    <name evidence="2" type="ORF">SLEP1_g22755</name>
</gene>
<protein>
    <submittedName>
        <fullName evidence="2">Uncharacterized protein</fullName>
    </submittedName>
</protein>
<sequence>MKSNELRPYISRHSYASWFQVVTPELPGSRSSLLSFLVFQVVTPELPGFRSSPQFPGSGHGDPEPPISLQLRL</sequence>